<evidence type="ECO:0000313" key="1">
    <source>
        <dbReference type="EMBL" id="GMT36855.1"/>
    </source>
</evidence>
<feature type="non-terminal residue" evidence="1">
    <location>
        <position position="1"/>
    </location>
</feature>
<organism evidence="1 2">
    <name type="scientific">Pristionchus fissidentatus</name>
    <dbReference type="NCBI Taxonomy" id="1538716"/>
    <lineage>
        <taxon>Eukaryota</taxon>
        <taxon>Metazoa</taxon>
        <taxon>Ecdysozoa</taxon>
        <taxon>Nematoda</taxon>
        <taxon>Chromadorea</taxon>
        <taxon>Rhabditida</taxon>
        <taxon>Rhabditina</taxon>
        <taxon>Diplogasteromorpha</taxon>
        <taxon>Diplogasteroidea</taxon>
        <taxon>Neodiplogasteridae</taxon>
        <taxon>Pristionchus</taxon>
    </lineage>
</organism>
<dbReference type="EMBL" id="BTSY01000007">
    <property type="protein sequence ID" value="GMT36855.1"/>
    <property type="molecule type" value="Genomic_DNA"/>
</dbReference>
<evidence type="ECO:0000313" key="2">
    <source>
        <dbReference type="Proteomes" id="UP001432322"/>
    </source>
</evidence>
<reference evidence="1" key="1">
    <citation type="submission" date="2023-10" db="EMBL/GenBank/DDBJ databases">
        <title>Genome assembly of Pristionchus species.</title>
        <authorList>
            <person name="Yoshida K."/>
            <person name="Sommer R.J."/>
        </authorList>
    </citation>
    <scope>NUCLEOTIDE SEQUENCE</scope>
    <source>
        <strain evidence="1">RS5133</strain>
    </source>
</reference>
<dbReference type="AlphaFoldDB" id="A0AAV5X1J6"/>
<protein>
    <submittedName>
        <fullName evidence="1">Uncharacterized protein</fullName>
    </submittedName>
</protein>
<gene>
    <name evidence="1" type="ORF">PFISCL1PPCAC_28152</name>
</gene>
<keyword evidence="2" id="KW-1185">Reference proteome</keyword>
<accession>A0AAV5X1J6</accession>
<comment type="caution">
    <text evidence="1">The sequence shown here is derived from an EMBL/GenBank/DDBJ whole genome shotgun (WGS) entry which is preliminary data.</text>
</comment>
<sequence>SLFVRHIHRFEGRLCYFVKTHAELPPCILFDRRNLSFRLEECDEEPEKFLKQAGIDVSRFVSHDQIVNRFVKRHWIVEISGNCVNRHQ</sequence>
<name>A0AAV5X1J6_9BILA</name>
<feature type="non-terminal residue" evidence="1">
    <location>
        <position position="88"/>
    </location>
</feature>
<proteinExistence type="predicted"/>
<dbReference type="Proteomes" id="UP001432322">
    <property type="component" value="Unassembled WGS sequence"/>
</dbReference>